<evidence type="ECO:0000256" key="17">
    <source>
        <dbReference type="ARBA" id="ARBA00044262"/>
    </source>
</evidence>
<dbReference type="PROSITE" id="PS00616">
    <property type="entry name" value="HIS_ACID_PHOSPHAT_1"/>
    <property type="match status" value="1"/>
</dbReference>
<proteinExistence type="inferred from homology"/>
<evidence type="ECO:0000256" key="1">
    <source>
        <dbReference type="ARBA" id="ARBA00004613"/>
    </source>
</evidence>
<comment type="subcellular location">
    <subcellularLocation>
        <location evidence="1">Secreted</location>
    </subcellularLocation>
</comment>
<dbReference type="PROSITE" id="PS00778">
    <property type="entry name" value="HIS_ACID_PHOSPHAT_2"/>
    <property type="match status" value="1"/>
</dbReference>
<dbReference type="AlphaFoldDB" id="A0AA39GKE9"/>
<comment type="catalytic activity">
    <reaction evidence="15">
        <text>1D-myo-inositol hexakisphosphate + H2O = 1D-myo-inositol 1,2,4,5,6-pentakisphosphate + phosphate</text>
        <dbReference type="Rhea" id="RHEA:16989"/>
        <dbReference type="ChEBI" id="CHEBI:15377"/>
        <dbReference type="ChEBI" id="CHEBI:43474"/>
        <dbReference type="ChEBI" id="CHEBI:57798"/>
        <dbReference type="ChEBI" id="CHEBI:58130"/>
        <dbReference type="EC" id="3.1.3.8"/>
    </reaction>
    <physiologicalReaction direction="left-to-right" evidence="15">
        <dbReference type="Rhea" id="RHEA:16990"/>
    </physiologicalReaction>
</comment>
<dbReference type="Gene3D" id="3.40.50.1240">
    <property type="entry name" value="Phosphoglycerate mutase-like"/>
    <property type="match status" value="1"/>
</dbReference>
<accession>A0AA39GKE9</accession>
<feature type="disulfide bond" evidence="19">
    <location>
        <begin position="300"/>
        <end position="317"/>
    </location>
</feature>
<evidence type="ECO:0000256" key="12">
    <source>
        <dbReference type="ARBA" id="ARBA00043675"/>
    </source>
</evidence>
<comment type="catalytic activity">
    <reaction evidence="12">
        <text>1D-myo-inositol 1,2-bisphosphate + H2O = 1D-myo-inositol 2-phosphate + phosphate</text>
        <dbReference type="Rhea" id="RHEA:77135"/>
        <dbReference type="ChEBI" id="CHEBI:15377"/>
        <dbReference type="ChEBI" id="CHEBI:43474"/>
        <dbReference type="ChEBI" id="CHEBI:84142"/>
        <dbReference type="ChEBI" id="CHEBI:195539"/>
    </reaction>
    <physiologicalReaction direction="left-to-right" evidence="12">
        <dbReference type="Rhea" id="RHEA:77136"/>
    </physiologicalReaction>
</comment>
<evidence type="ECO:0000256" key="20">
    <source>
        <dbReference type="SAM" id="Phobius"/>
    </source>
</evidence>
<sequence length="503" mass="55624">MGLQETVDSVANIFTTKKHGYSAIPEDGQTRNERLSADQRAQGRRFLKFAMLGVGVTILLMFTMSWGSASPQRCEWTGNCTDTSPHLWGQYSPVFSVPSEISPDVPEGCEVTFALILSRHGARDPTASKSELYRALVERIQSSVTHYSVGFEFLQDFKYSLGSDQLTGFGVQQMTDSGEAFYERYKNLGRDEEPFVRAAGSQRVVESATNFTKGFYAARGKGGNGAEDEVLVLPEEKGFNNTLNHGTCTAFERGPASEVRQKMQAVWKSIWVPPIAARLNHFLPGANLTLDETIYMMDLCPFHTVATPHAATRSPFCNLFTKDEWRSYDYFMSLDKWYGYGQGNPLGPTQGVGWVNELIARLTGKGVQDGTSTNSTLDGGEETFPLGRKLYADFSHDNLMASVHAAMGLYNHTKDLPTGRKVAPGDAGGFSAAWTVPFAARMYVEKMRCEGEEQQELVRVIVNDRVVKLEGCEGDEEGRCEVGKFVESLSFAKSGGRWDACFT</sequence>
<evidence type="ECO:0000313" key="22">
    <source>
        <dbReference type="Proteomes" id="UP001175261"/>
    </source>
</evidence>
<evidence type="ECO:0000256" key="19">
    <source>
        <dbReference type="PIRSR" id="PIRSR000894-2"/>
    </source>
</evidence>
<name>A0AA39GKE9_SARSR</name>
<dbReference type="PANTHER" id="PTHR20963">
    <property type="entry name" value="MULTIPLE INOSITOL POLYPHOSPHATE PHOSPHATASE-RELATED"/>
    <property type="match status" value="1"/>
</dbReference>
<evidence type="ECO:0000256" key="11">
    <source>
        <dbReference type="ARBA" id="ARBA00043670"/>
    </source>
</evidence>
<dbReference type="CDD" id="cd07061">
    <property type="entry name" value="HP_HAP_like"/>
    <property type="match status" value="1"/>
</dbReference>
<dbReference type="InterPro" id="IPR029033">
    <property type="entry name" value="His_PPase_superfam"/>
</dbReference>
<dbReference type="EC" id="3.1.3.8" evidence="4"/>
<comment type="caution">
    <text evidence="21">The sequence shown here is derived from an EMBL/GenBank/DDBJ whole genome shotgun (WGS) entry which is preliminary data.</text>
</comment>
<comment type="catalytic activity">
    <reaction evidence="13">
        <text>1D-myo-inositol 1,2,6-trisphosphate + H2O = 1D-myo-inositol 1,2-bisphosphate + phosphate</text>
        <dbReference type="Rhea" id="RHEA:77131"/>
        <dbReference type="ChEBI" id="CHEBI:15377"/>
        <dbReference type="ChEBI" id="CHEBI:43474"/>
        <dbReference type="ChEBI" id="CHEBI:195537"/>
        <dbReference type="ChEBI" id="CHEBI:195539"/>
    </reaction>
    <physiologicalReaction direction="left-to-right" evidence="13">
        <dbReference type="Rhea" id="RHEA:77132"/>
    </physiologicalReaction>
</comment>
<dbReference type="EMBL" id="JAPDFR010000003">
    <property type="protein sequence ID" value="KAK0388661.1"/>
    <property type="molecule type" value="Genomic_DNA"/>
</dbReference>
<keyword evidence="20" id="KW-0472">Membrane</keyword>
<evidence type="ECO:0000256" key="16">
    <source>
        <dbReference type="ARBA" id="ARBA00044106"/>
    </source>
</evidence>
<comment type="catalytic activity">
    <reaction evidence="11">
        <text>1D-myo-inositol 1,2,5,6-tetrakisphosphate + H2O = 1D-myo-inositol 1,2,6-trisphosphate + phosphate</text>
        <dbReference type="Rhea" id="RHEA:77119"/>
        <dbReference type="ChEBI" id="CHEBI:15377"/>
        <dbReference type="ChEBI" id="CHEBI:43474"/>
        <dbReference type="ChEBI" id="CHEBI:195535"/>
        <dbReference type="ChEBI" id="CHEBI:195537"/>
    </reaction>
    <physiologicalReaction direction="left-to-right" evidence="11">
        <dbReference type="Rhea" id="RHEA:77120"/>
    </physiologicalReaction>
</comment>
<dbReference type="InterPro" id="IPR033379">
    <property type="entry name" value="Acid_Pase_AS"/>
</dbReference>
<feature type="disulfide bond" evidence="19">
    <location>
        <begin position="109"/>
        <end position="449"/>
    </location>
</feature>
<reference evidence="21" key="1">
    <citation type="submission" date="2022-10" db="EMBL/GenBank/DDBJ databases">
        <title>Determination and structural analysis of whole genome sequence of Sarocladium strictum F4-1.</title>
        <authorList>
            <person name="Hu L."/>
            <person name="Jiang Y."/>
        </authorList>
    </citation>
    <scope>NUCLEOTIDE SEQUENCE</scope>
    <source>
        <strain evidence="21">F4-1</strain>
    </source>
</reference>
<feature type="active site" description="Nucleophile" evidence="18">
    <location>
        <position position="120"/>
    </location>
</feature>
<feature type="disulfide bond" evidence="19">
    <location>
        <begin position="472"/>
        <end position="480"/>
    </location>
</feature>
<evidence type="ECO:0000256" key="7">
    <source>
        <dbReference type="ARBA" id="ARBA00023157"/>
    </source>
</evidence>
<keyword evidence="6" id="KW-0378">Hydrolase</keyword>
<keyword evidence="20" id="KW-0812">Transmembrane</keyword>
<feature type="transmembrane region" description="Helical" evidence="20">
    <location>
        <begin position="49"/>
        <end position="69"/>
    </location>
</feature>
<keyword evidence="20" id="KW-1133">Transmembrane helix</keyword>
<dbReference type="Proteomes" id="UP001175261">
    <property type="component" value="Unassembled WGS sequence"/>
</dbReference>
<evidence type="ECO:0000256" key="10">
    <source>
        <dbReference type="ARBA" id="ARBA00042300"/>
    </source>
</evidence>
<evidence type="ECO:0000256" key="6">
    <source>
        <dbReference type="ARBA" id="ARBA00022801"/>
    </source>
</evidence>
<evidence type="ECO:0000256" key="2">
    <source>
        <dbReference type="ARBA" id="ARBA00005375"/>
    </source>
</evidence>
<evidence type="ECO:0000256" key="4">
    <source>
        <dbReference type="ARBA" id="ARBA00012632"/>
    </source>
</evidence>
<dbReference type="Pfam" id="PF00328">
    <property type="entry name" value="His_Phos_2"/>
    <property type="match status" value="1"/>
</dbReference>
<evidence type="ECO:0000256" key="8">
    <source>
        <dbReference type="ARBA" id="ARBA00023180"/>
    </source>
</evidence>
<protein>
    <recommendedName>
        <fullName evidence="16">Phytase A</fullName>
        <ecNumber evidence="4">3.1.3.8</ecNumber>
    </recommendedName>
    <alternativeName>
        <fullName evidence="17">Histidine acid phosphatase phyA</fullName>
    </alternativeName>
    <alternativeName>
        <fullName evidence="10">Myo-inositol hexakisphosphate phosphohydrolase A</fullName>
    </alternativeName>
    <alternativeName>
        <fullName evidence="9">Myo-inositol-hexaphosphate 3-phosphohydrolase A</fullName>
    </alternativeName>
</protein>
<keyword evidence="5" id="KW-0964">Secreted</keyword>
<keyword evidence="7 19" id="KW-1015">Disulfide bond</keyword>
<evidence type="ECO:0000256" key="5">
    <source>
        <dbReference type="ARBA" id="ARBA00022525"/>
    </source>
</evidence>
<dbReference type="SUPFAM" id="SSF53254">
    <property type="entry name" value="Phosphoglycerate mutase-like"/>
    <property type="match status" value="1"/>
</dbReference>
<evidence type="ECO:0000256" key="3">
    <source>
        <dbReference type="ARBA" id="ARBA00011245"/>
    </source>
</evidence>
<feature type="active site" description="Proton donor" evidence="18">
    <location>
        <position position="397"/>
    </location>
</feature>
<dbReference type="GO" id="GO:0003993">
    <property type="term" value="F:acid phosphatase activity"/>
    <property type="evidence" value="ECO:0007669"/>
    <property type="project" value="TreeGrafter"/>
</dbReference>
<dbReference type="PANTHER" id="PTHR20963:SF24">
    <property type="entry name" value="3-PHYTASE B"/>
    <property type="match status" value="1"/>
</dbReference>
<keyword evidence="22" id="KW-1185">Reference proteome</keyword>
<organism evidence="21 22">
    <name type="scientific">Sarocladium strictum</name>
    <name type="common">Black bundle disease fungus</name>
    <name type="synonym">Acremonium strictum</name>
    <dbReference type="NCBI Taxonomy" id="5046"/>
    <lineage>
        <taxon>Eukaryota</taxon>
        <taxon>Fungi</taxon>
        <taxon>Dikarya</taxon>
        <taxon>Ascomycota</taxon>
        <taxon>Pezizomycotina</taxon>
        <taxon>Sordariomycetes</taxon>
        <taxon>Hypocreomycetidae</taxon>
        <taxon>Hypocreales</taxon>
        <taxon>Sarocladiaceae</taxon>
        <taxon>Sarocladium</taxon>
    </lineage>
</organism>
<evidence type="ECO:0000256" key="13">
    <source>
        <dbReference type="ARBA" id="ARBA00043721"/>
    </source>
</evidence>
<keyword evidence="8" id="KW-0325">Glycoprotein</keyword>
<comment type="catalytic activity">
    <reaction evidence="14">
        <text>1D-myo-inositol 1,2,4,5,6-pentakisphosphate + H2O = 1D-myo-inositol 1,2,5,6-tetrakisphosphate + phosphate</text>
        <dbReference type="Rhea" id="RHEA:77115"/>
        <dbReference type="ChEBI" id="CHEBI:15377"/>
        <dbReference type="ChEBI" id="CHEBI:43474"/>
        <dbReference type="ChEBI" id="CHEBI:57798"/>
        <dbReference type="ChEBI" id="CHEBI:195535"/>
    </reaction>
    <physiologicalReaction direction="left-to-right" evidence="14">
        <dbReference type="Rhea" id="RHEA:77116"/>
    </physiologicalReaction>
</comment>
<evidence type="ECO:0000256" key="18">
    <source>
        <dbReference type="PIRSR" id="PIRSR000894-1"/>
    </source>
</evidence>
<dbReference type="InterPro" id="IPR000560">
    <property type="entry name" value="His_Pase_clade-2"/>
</dbReference>
<comment type="subunit">
    <text evidence="3">Monomer.</text>
</comment>
<gene>
    <name evidence="21" type="ORF">NLU13_4904</name>
</gene>
<evidence type="ECO:0000256" key="14">
    <source>
        <dbReference type="ARBA" id="ARBA00043748"/>
    </source>
</evidence>
<dbReference type="InterPro" id="IPR016274">
    <property type="entry name" value="Histidine_acid_Pase_euk"/>
</dbReference>
<evidence type="ECO:0000256" key="15">
    <source>
        <dbReference type="ARBA" id="ARBA00043788"/>
    </source>
</evidence>
<feature type="disulfide bond" evidence="19">
    <location>
        <begin position="248"/>
        <end position="501"/>
    </location>
</feature>
<evidence type="ECO:0000256" key="9">
    <source>
        <dbReference type="ARBA" id="ARBA00041857"/>
    </source>
</evidence>
<comment type="similarity">
    <text evidence="2">Belongs to the histidine acid phosphatase family.</text>
</comment>
<dbReference type="GO" id="GO:0016158">
    <property type="term" value="F:inositol hexakisphosphate 3-phosphatase activity"/>
    <property type="evidence" value="ECO:0007669"/>
    <property type="project" value="UniProtKB-EC"/>
</dbReference>
<evidence type="ECO:0000313" key="21">
    <source>
        <dbReference type="EMBL" id="KAK0388661.1"/>
    </source>
</evidence>
<dbReference type="PIRSF" id="PIRSF000894">
    <property type="entry name" value="Acid_phosphatase"/>
    <property type="match status" value="1"/>
</dbReference>
<dbReference type="GO" id="GO:0005576">
    <property type="term" value="C:extracellular region"/>
    <property type="evidence" value="ECO:0007669"/>
    <property type="project" value="UniProtKB-SubCell"/>
</dbReference>